<evidence type="ECO:0000256" key="10">
    <source>
        <dbReference type="ARBA" id="ARBA00093659"/>
    </source>
</evidence>
<comment type="subcellular location">
    <subcellularLocation>
        <location evidence="1">Cell inner membrane</location>
        <topology evidence="1">Multi-pass membrane protein</topology>
    </subcellularLocation>
</comment>
<feature type="transmembrane region" description="Helical" evidence="11">
    <location>
        <begin position="95"/>
        <end position="116"/>
    </location>
</feature>
<evidence type="ECO:0000256" key="4">
    <source>
        <dbReference type="ARBA" id="ARBA00022519"/>
    </source>
</evidence>
<keyword evidence="3" id="KW-1003">Cell membrane</keyword>
<dbReference type="GO" id="GO:0005886">
    <property type="term" value="C:plasma membrane"/>
    <property type="evidence" value="ECO:0007669"/>
    <property type="project" value="UniProtKB-SubCell"/>
</dbReference>
<evidence type="ECO:0000256" key="5">
    <source>
        <dbReference type="ARBA" id="ARBA00022692"/>
    </source>
</evidence>
<evidence type="ECO:0000256" key="7">
    <source>
        <dbReference type="ARBA" id="ARBA00023016"/>
    </source>
</evidence>
<evidence type="ECO:0000313" key="14">
    <source>
        <dbReference type="EMBL" id="SSC13034.1"/>
    </source>
</evidence>
<evidence type="ECO:0000256" key="3">
    <source>
        <dbReference type="ARBA" id="ARBA00022475"/>
    </source>
</evidence>
<dbReference type="InterPro" id="IPR030192">
    <property type="entry name" value="YbdG"/>
</dbReference>
<dbReference type="GO" id="GO:0071470">
    <property type="term" value="P:cellular response to osmotic stress"/>
    <property type="evidence" value="ECO:0007669"/>
    <property type="project" value="InterPro"/>
</dbReference>
<dbReference type="InterPro" id="IPR006685">
    <property type="entry name" value="MscS_channel_2nd"/>
</dbReference>
<evidence type="ECO:0000256" key="2">
    <source>
        <dbReference type="ARBA" id="ARBA00008017"/>
    </source>
</evidence>
<dbReference type="InterPro" id="IPR010920">
    <property type="entry name" value="LSM_dom_sf"/>
</dbReference>
<accession>A0A7Z7LGH3</accession>
<comment type="similarity">
    <text evidence="2">Belongs to the MscS (TC 1.A.23) family.</text>
</comment>
<sequence length="419" mass="47606">MVKFFADWLFSLGMENLNIVFANIITGVIIVALAFLSKFLFEKVVIKPIEHFIKKSPNKWDDILVKHHVLGRISLMIPAIVIVSFAPVFPVVEELIKRLSTAYLIFIAAVVIDAILEAITDAYQFLEISRDKPIKSYITVVKIMMYIVISVIVISILTNTSPWGILSGIGALTAILLVIFRDSLLGLVASVQISKNNLVSIGDWIEVPKYQADGDVIDITLTTIRIQNWDKTITTIPSYALISESFKNWKGMFQAGGRRIKRSVFIDTSSIRFLDDELFERLHRIQILQPYLDSKKKEIEEFNRKNNIDMTEPVNGRRMTNIGTFRAYLNAYLRSHPGTNKDLIIMVRQLQPTDAGLPLEVYVFSKDTSWVNYESLQSDIFDHIFAAIPHFGLRVFQNPTGNDMRSLGNIFAAKSIDRE</sequence>
<evidence type="ECO:0000256" key="8">
    <source>
        <dbReference type="ARBA" id="ARBA00023136"/>
    </source>
</evidence>
<keyword evidence="7" id="KW-0346">Stress response</keyword>
<proteinExistence type="inferred from homology"/>
<reference evidence="14 15" key="1">
    <citation type="submission" date="2017-01" db="EMBL/GenBank/DDBJ databases">
        <authorList>
            <person name="Erauso G."/>
        </authorList>
    </citation>
    <scope>NUCLEOTIDE SEQUENCE [LARGE SCALE GENOMIC DNA]</scope>
    <source>
        <strain evidence="14">MESINF1</strain>
    </source>
</reference>
<feature type="domain" description="Mechanosensitive ion channel MscS C-terminal" evidence="13">
    <location>
        <begin position="329"/>
        <end position="388"/>
    </location>
</feature>
<dbReference type="KEGG" id="minf:MESINF_1590"/>
<feature type="transmembrane region" description="Helical" evidence="11">
    <location>
        <begin position="20"/>
        <end position="41"/>
    </location>
</feature>
<dbReference type="PANTHER" id="PTHR30414:SF0">
    <property type="entry name" value="MINICONDUCTANCE MECHANOSENSITIVE CHANNEL YBDG"/>
    <property type="match status" value="1"/>
</dbReference>
<dbReference type="Gene3D" id="2.30.30.60">
    <property type="match status" value="1"/>
</dbReference>
<evidence type="ECO:0000256" key="6">
    <source>
        <dbReference type="ARBA" id="ARBA00022989"/>
    </source>
</evidence>
<evidence type="ECO:0000256" key="9">
    <source>
        <dbReference type="ARBA" id="ARBA00093630"/>
    </source>
</evidence>
<evidence type="ECO:0000259" key="12">
    <source>
        <dbReference type="Pfam" id="PF00924"/>
    </source>
</evidence>
<dbReference type="EMBL" id="LS974202">
    <property type="protein sequence ID" value="SSC13034.1"/>
    <property type="molecule type" value="Genomic_DNA"/>
</dbReference>
<keyword evidence="4" id="KW-0997">Cell inner membrane</keyword>
<dbReference type="InterPro" id="IPR023408">
    <property type="entry name" value="MscS_beta-dom_sf"/>
</dbReference>
<protein>
    <recommendedName>
        <fullName evidence="9">Mechanosensing system component YbdG</fullName>
    </recommendedName>
    <alternativeName>
        <fullName evidence="10">Mechanosensitive channel homolog YbdG</fullName>
    </alternativeName>
</protein>
<evidence type="ECO:0000256" key="1">
    <source>
        <dbReference type="ARBA" id="ARBA00004429"/>
    </source>
</evidence>
<feature type="transmembrane region" description="Helical" evidence="11">
    <location>
        <begin position="69"/>
        <end position="89"/>
    </location>
</feature>
<name>A0A7Z7LGH3_9BACT</name>
<keyword evidence="8 11" id="KW-0472">Membrane</keyword>
<evidence type="ECO:0000259" key="13">
    <source>
        <dbReference type="Pfam" id="PF21082"/>
    </source>
</evidence>
<evidence type="ECO:0000313" key="15">
    <source>
        <dbReference type="Proteomes" id="UP000250796"/>
    </source>
</evidence>
<dbReference type="Pfam" id="PF00924">
    <property type="entry name" value="MS_channel_2nd"/>
    <property type="match status" value="1"/>
</dbReference>
<keyword evidence="15" id="KW-1185">Reference proteome</keyword>
<gene>
    <name evidence="14" type="primary">ybdG</name>
    <name evidence="14" type="ORF">MESINF_1590</name>
</gene>
<dbReference type="InterPro" id="IPR049278">
    <property type="entry name" value="MS_channel_C"/>
</dbReference>
<dbReference type="Proteomes" id="UP000250796">
    <property type="component" value="Chromosome MESINF"/>
</dbReference>
<feature type="transmembrane region" description="Helical" evidence="11">
    <location>
        <begin position="137"/>
        <end position="157"/>
    </location>
</feature>
<dbReference type="AlphaFoldDB" id="A0A7Z7LGH3"/>
<feature type="domain" description="Mechanosensitive ion channel MscS" evidence="12">
    <location>
        <begin position="182"/>
        <end position="250"/>
    </location>
</feature>
<organism evidence="14 15">
    <name type="scientific">Mesotoga infera</name>
    <dbReference type="NCBI Taxonomy" id="1236046"/>
    <lineage>
        <taxon>Bacteria</taxon>
        <taxon>Thermotogati</taxon>
        <taxon>Thermotogota</taxon>
        <taxon>Thermotogae</taxon>
        <taxon>Kosmotogales</taxon>
        <taxon>Kosmotogaceae</taxon>
        <taxon>Mesotoga</taxon>
    </lineage>
</organism>
<dbReference type="GO" id="GO:0008381">
    <property type="term" value="F:mechanosensitive monoatomic ion channel activity"/>
    <property type="evidence" value="ECO:0007669"/>
    <property type="project" value="InterPro"/>
</dbReference>
<dbReference type="FunFam" id="2.30.30.60:FF:000002">
    <property type="entry name" value="Mechanosensitive ion channel family protein"/>
    <property type="match status" value="1"/>
</dbReference>
<dbReference type="Pfam" id="PF21082">
    <property type="entry name" value="MS_channel_3rd"/>
    <property type="match status" value="1"/>
</dbReference>
<dbReference type="RefSeq" id="WP_169699232.1">
    <property type="nucleotide sequence ID" value="NZ_LS974202.1"/>
</dbReference>
<dbReference type="PANTHER" id="PTHR30414">
    <property type="entry name" value="MINICONDUCTANCE MECHANOSENSITIVE CHANNEL YBDG"/>
    <property type="match status" value="1"/>
</dbReference>
<dbReference type="SUPFAM" id="SSF50182">
    <property type="entry name" value="Sm-like ribonucleoproteins"/>
    <property type="match status" value="1"/>
</dbReference>
<feature type="transmembrane region" description="Helical" evidence="11">
    <location>
        <begin position="163"/>
        <end position="180"/>
    </location>
</feature>
<evidence type="ECO:0000256" key="11">
    <source>
        <dbReference type="SAM" id="Phobius"/>
    </source>
</evidence>
<keyword evidence="6 11" id="KW-1133">Transmembrane helix</keyword>
<keyword evidence="5 11" id="KW-0812">Transmembrane</keyword>